<evidence type="ECO:0000313" key="1">
    <source>
        <dbReference type="EMBL" id="MBX51820.1"/>
    </source>
</evidence>
<protein>
    <submittedName>
        <fullName evidence="1">Uncharacterized protein</fullName>
    </submittedName>
</protein>
<name>A0A2P2PAN8_RHIMU</name>
<organism evidence="1">
    <name type="scientific">Rhizophora mucronata</name>
    <name type="common">Asiatic mangrove</name>
    <dbReference type="NCBI Taxonomy" id="61149"/>
    <lineage>
        <taxon>Eukaryota</taxon>
        <taxon>Viridiplantae</taxon>
        <taxon>Streptophyta</taxon>
        <taxon>Embryophyta</taxon>
        <taxon>Tracheophyta</taxon>
        <taxon>Spermatophyta</taxon>
        <taxon>Magnoliopsida</taxon>
        <taxon>eudicotyledons</taxon>
        <taxon>Gunneridae</taxon>
        <taxon>Pentapetalae</taxon>
        <taxon>rosids</taxon>
        <taxon>fabids</taxon>
        <taxon>Malpighiales</taxon>
        <taxon>Rhizophoraceae</taxon>
        <taxon>Rhizophora</taxon>
    </lineage>
</organism>
<reference evidence="1" key="1">
    <citation type="submission" date="2018-02" db="EMBL/GenBank/DDBJ databases">
        <title>Rhizophora mucronata_Transcriptome.</title>
        <authorList>
            <person name="Meera S.P."/>
            <person name="Sreeshan A."/>
            <person name="Augustine A."/>
        </authorList>
    </citation>
    <scope>NUCLEOTIDE SEQUENCE</scope>
    <source>
        <tissue evidence="1">Leaf</tissue>
    </source>
</reference>
<sequence>MISYLLLIKFVSFSSLSYQSS</sequence>
<dbReference type="AlphaFoldDB" id="A0A2P2PAN8"/>
<accession>A0A2P2PAN8</accession>
<proteinExistence type="predicted"/>
<dbReference type="EMBL" id="GGEC01071336">
    <property type="protein sequence ID" value="MBX51820.1"/>
    <property type="molecule type" value="Transcribed_RNA"/>
</dbReference>